<evidence type="ECO:0008006" key="3">
    <source>
        <dbReference type="Google" id="ProtNLM"/>
    </source>
</evidence>
<dbReference type="KEGG" id="spon:HME9304_01710"/>
<dbReference type="Gene3D" id="1.20.1440.60">
    <property type="entry name" value="23S rRNA-intervening sequence"/>
    <property type="match status" value="1"/>
</dbReference>
<dbReference type="InterPro" id="IPR012657">
    <property type="entry name" value="23S_rRNA-intervening_sequence"/>
</dbReference>
<dbReference type="AlphaFoldDB" id="A0A2Z4LTT9"/>
<sequence>MGANYRAACRAKSNADFINKLKIVEEEADDSMYFLEIFLVISEKEHQEIKRLLKEANELLSIVVASINTMRKKLN</sequence>
<dbReference type="Proteomes" id="UP000248536">
    <property type="component" value="Chromosome"/>
</dbReference>
<dbReference type="SUPFAM" id="SSF158446">
    <property type="entry name" value="IVS-encoded protein-like"/>
    <property type="match status" value="1"/>
</dbReference>
<organism evidence="1 2">
    <name type="scientific">Flagellimonas maritima</name>
    <dbReference type="NCBI Taxonomy" id="1383885"/>
    <lineage>
        <taxon>Bacteria</taxon>
        <taxon>Pseudomonadati</taxon>
        <taxon>Bacteroidota</taxon>
        <taxon>Flavobacteriia</taxon>
        <taxon>Flavobacteriales</taxon>
        <taxon>Flavobacteriaceae</taxon>
        <taxon>Flagellimonas</taxon>
    </lineage>
</organism>
<accession>A0A2Z4LTT9</accession>
<keyword evidence="2" id="KW-1185">Reference proteome</keyword>
<name>A0A2Z4LTT9_9FLAO</name>
<reference evidence="1 2" key="1">
    <citation type="submission" date="2018-06" db="EMBL/GenBank/DDBJ databases">
        <title>Spongiibacterium sp. HME9304 Genome sequencing and assembly.</title>
        <authorList>
            <person name="Kang H."/>
            <person name="Kim H."/>
            <person name="Joh K."/>
        </authorList>
    </citation>
    <scope>NUCLEOTIDE SEQUENCE [LARGE SCALE GENOMIC DNA]</scope>
    <source>
        <strain evidence="1 2">HME9304</strain>
    </source>
</reference>
<gene>
    <name evidence="1" type="ORF">HME9304_01710</name>
</gene>
<dbReference type="RefSeq" id="WP_239023205.1">
    <property type="nucleotide sequence ID" value="NZ_CP030104.1"/>
</dbReference>
<dbReference type="InterPro" id="IPR036583">
    <property type="entry name" value="23S_rRNA_IVS_sf"/>
</dbReference>
<dbReference type="EMBL" id="CP030104">
    <property type="protein sequence ID" value="AWX44707.1"/>
    <property type="molecule type" value="Genomic_DNA"/>
</dbReference>
<dbReference type="NCBIfam" id="TIGR02436">
    <property type="entry name" value="four helix bundle protein"/>
    <property type="match status" value="1"/>
</dbReference>
<proteinExistence type="predicted"/>
<evidence type="ECO:0000313" key="2">
    <source>
        <dbReference type="Proteomes" id="UP000248536"/>
    </source>
</evidence>
<protein>
    <recommendedName>
        <fullName evidence="3">Four helix bundle protein</fullName>
    </recommendedName>
</protein>
<evidence type="ECO:0000313" key="1">
    <source>
        <dbReference type="EMBL" id="AWX44707.1"/>
    </source>
</evidence>